<evidence type="ECO:0000256" key="6">
    <source>
        <dbReference type="SAM" id="Phobius"/>
    </source>
</evidence>
<dbReference type="InterPro" id="IPR020846">
    <property type="entry name" value="MFS_dom"/>
</dbReference>
<evidence type="ECO:0000256" key="4">
    <source>
        <dbReference type="ARBA" id="ARBA00022989"/>
    </source>
</evidence>
<feature type="transmembrane region" description="Helical" evidence="6">
    <location>
        <begin position="76"/>
        <end position="95"/>
    </location>
</feature>
<dbReference type="AlphaFoldDB" id="A0A917S406"/>
<evidence type="ECO:0000313" key="8">
    <source>
        <dbReference type="EMBL" id="GGL53186.1"/>
    </source>
</evidence>
<feature type="transmembrane region" description="Helical" evidence="6">
    <location>
        <begin position="232"/>
        <end position="252"/>
    </location>
</feature>
<reference evidence="8" key="2">
    <citation type="submission" date="2020-09" db="EMBL/GenBank/DDBJ databases">
        <authorList>
            <person name="Sun Q."/>
            <person name="Zhou Y."/>
        </authorList>
    </citation>
    <scope>NUCLEOTIDE SEQUENCE</scope>
    <source>
        <strain evidence="8">CGMCC 4.7306</strain>
    </source>
</reference>
<accession>A0A917S406</accession>
<evidence type="ECO:0000313" key="9">
    <source>
        <dbReference type="Proteomes" id="UP000613840"/>
    </source>
</evidence>
<evidence type="ECO:0000256" key="1">
    <source>
        <dbReference type="ARBA" id="ARBA00004651"/>
    </source>
</evidence>
<evidence type="ECO:0000259" key="7">
    <source>
        <dbReference type="PROSITE" id="PS50850"/>
    </source>
</evidence>
<feature type="transmembrane region" description="Helical" evidence="6">
    <location>
        <begin position="17"/>
        <end position="36"/>
    </location>
</feature>
<dbReference type="Pfam" id="PF07690">
    <property type="entry name" value="MFS_1"/>
    <property type="match status" value="1"/>
</dbReference>
<gene>
    <name evidence="8" type="ORF">GCM10011575_09450</name>
</gene>
<feature type="domain" description="Major facilitator superfamily (MFS) profile" evidence="7">
    <location>
        <begin position="1"/>
        <end position="355"/>
    </location>
</feature>
<name>A0A917S406_9ACTN</name>
<dbReference type="GO" id="GO:0005886">
    <property type="term" value="C:plasma membrane"/>
    <property type="evidence" value="ECO:0007669"/>
    <property type="project" value="UniProtKB-SubCell"/>
</dbReference>
<dbReference type="GO" id="GO:0022857">
    <property type="term" value="F:transmembrane transporter activity"/>
    <property type="evidence" value="ECO:0007669"/>
    <property type="project" value="InterPro"/>
</dbReference>
<protein>
    <recommendedName>
        <fullName evidence="7">Major facilitator superfamily (MFS) profile domain-containing protein</fullName>
    </recommendedName>
</protein>
<dbReference type="InterPro" id="IPR011701">
    <property type="entry name" value="MFS"/>
</dbReference>
<keyword evidence="4 6" id="KW-1133">Transmembrane helix</keyword>
<feature type="transmembrane region" description="Helical" evidence="6">
    <location>
        <begin position="199"/>
        <end position="220"/>
    </location>
</feature>
<feature type="transmembrane region" description="Helical" evidence="6">
    <location>
        <begin position="331"/>
        <end position="351"/>
    </location>
</feature>
<proteinExistence type="predicted"/>
<feature type="transmembrane region" description="Helical" evidence="6">
    <location>
        <begin position="107"/>
        <end position="127"/>
    </location>
</feature>
<keyword evidence="5 6" id="KW-0472">Membrane</keyword>
<dbReference type="PANTHER" id="PTHR23505:SF52">
    <property type="entry name" value="MAJOR FACILITATOR SUPERFAMILY PROTEIN"/>
    <property type="match status" value="1"/>
</dbReference>
<dbReference type="InterPro" id="IPR036259">
    <property type="entry name" value="MFS_trans_sf"/>
</dbReference>
<feature type="transmembrane region" description="Helical" evidence="6">
    <location>
        <begin position="175"/>
        <end position="193"/>
    </location>
</feature>
<comment type="subcellular location">
    <subcellularLocation>
        <location evidence="1">Cell membrane</location>
        <topology evidence="1">Multi-pass membrane protein</topology>
    </subcellularLocation>
</comment>
<dbReference type="RefSeq" id="WP_188894028.1">
    <property type="nucleotide sequence ID" value="NZ_BMMZ01000002.1"/>
</dbReference>
<dbReference type="SUPFAM" id="SSF103473">
    <property type="entry name" value="MFS general substrate transporter"/>
    <property type="match status" value="1"/>
</dbReference>
<evidence type="ECO:0000256" key="2">
    <source>
        <dbReference type="ARBA" id="ARBA00022448"/>
    </source>
</evidence>
<feature type="transmembrane region" description="Helical" evidence="6">
    <location>
        <begin position="42"/>
        <end position="64"/>
    </location>
</feature>
<dbReference type="InterPro" id="IPR044770">
    <property type="entry name" value="MFS_spinster-like"/>
</dbReference>
<reference evidence="8" key="1">
    <citation type="journal article" date="2014" name="Int. J. Syst. Evol. Microbiol.">
        <title>Complete genome sequence of Corynebacterium casei LMG S-19264T (=DSM 44701T), isolated from a smear-ripened cheese.</title>
        <authorList>
            <consortium name="US DOE Joint Genome Institute (JGI-PGF)"/>
            <person name="Walter F."/>
            <person name="Albersmeier A."/>
            <person name="Kalinowski J."/>
            <person name="Ruckert C."/>
        </authorList>
    </citation>
    <scope>NUCLEOTIDE SEQUENCE</scope>
    <source>
        <strain evidence="8">CGMCC 4.7306</strain>
    </source>
</reference>
<keyword evidence="9" id="KW-1185">Reference proteome</keyword>
<feature type="transmembrane region" description="Helical" evidence="6">
    <location>
        <begin position="298"/>
        <end position="319"/>
    </location>
</feature>
<dbReference type="PROSITE" id="PS50850">
    <property type="entry name" value="MFS"/>
    <property type="match status" value="1"/>
</dbReference>
<evidence type="ECO:0000256" key="5">
    <source>
        <dbReference type="ARBA" id="ARBA00023136"/>
    </source>
</evidence>
<keyword evidence="3 6" id="KW-0812">Transmembrane</keyword>
<evidence type="ECO:0000256" key="3">
    <source>
        <dbReference type="ARBA" id="ARBA00022692"/>
    </source>
</evidence>
<comment type="caution">
    <text evidence="8">The sequence shown here is derived from an EMBL/GenBank/DDBJ whole genome shotgun (WGS) entry which is preliminary data.</text>
</comment>
<organism evidence="8 9">
    <name type="scientific">Microlunatus endophyticus</name>
    <dbReference type="NCBI Taxonomy" id="1716077"/>
    <lineage>
        <taxon>Bacteria</taxon>
        <taxon>Bacillati</taxon>
        <taxon>Actinomycetota</taxon>
        <taxon>Actinomycetes</taxon>
        <taxon>Propionibacteriales</taxon>
        <taxon>Propionibacteriaceae</taxon>
        <taxon>Microlunatus</taxon>
    </lineage>
</organism>
<dbReference type="Proteomes" id="UP000613840">
    <property type="component" value="Unassembled WGS sequence"/>
</dbReference>
<sequence>MSGPSIVYLARRTNRKVVLAIFSGLWGGWSILAALSQNYTQLLIMLLIAMAGYAGAAPITNELFSDLFGDRRRGRVAGYFYGITSLVGSGVGAAIGQLSKVENGWRYGLAGAGGLAMVFGVAILIFFRDPGVGAAEPELSHLSRSQRDAEGKITWSRVARLARTRSFVLMMIQRLLSGHLLIQTFGVTFLVQVRHFDNATAALVTLPFGFGYFCAAVFVSRLTDRIHLRHPRFGRIGSLQVAQFGFAVVAFAATQFDWGSTITIYIGFWFLMGGLQGINPSLNRPIVMSVVSPELRGAAFAIMLSIFETAGWAVFNYLGGRLGDSIGLQHTFLWILVILMIVNAAFVTLLYRPYARDSAAVRDLLAQRARQH</sequence>
<keyword evidence="2" id="KW-0813">Transport</keyword>
<dbReference type="PANTHER" id="PTHR23505">
    <property type="entry name" value="SPINSTER"/>
    <property type="match status" value="1"/>
</dbReference>
<dbReference type="EMBL" id="BMMZ01000002">
    <property type="protein sequence ID" value="GGL53186.1"/>
    <property type="molecule type" value="Genomic_DNA"/>
</dbReference>
<feature type="transmembrane region" description="Helical" evidence="6">
    <location>
        <begin position="258"/>
        <end position="278"/>
    </location>
</feature>
<dbReference type="Gene3D" id="1.20.1250.20">
    <property type="entry name" value="MFS general substrate transporter like domains"/>
    <property type="match status" value="2"/>
</dbReference>